<dbReference type="SUPFAM" id="SSF51445">
    <property type="entry name" value="(Trans)glycosidases"/>
    <property type="match status" value="1"/>
</dbReference>
<gene>
    <name evidence="9" type="ORF">G3M56_001610</name>
</gene>
<accession>A0A6B3LB05</accession>
<evidence type="ECO:0000313" key="10">
    <source>
        <dbReference type="Proteomes" id="UP000475117"/>
    </source>
</evidence>
<dbReference type="EMBL" id="CP066776">
    <property type="protein sequence ID" value="QQL45311.1"/>
    <property type="molecule type" value="Genomic_DNA"/>
</dbReference>
<dbReference type="InterPro" id="IPR025705">
    <property type="entry name" value="Beta_hexosaminidase_sua/sub"/>
</dbReference>
<dbReference type="Gene3D" id="3.30.379.10">
    <property type="entry name" value="Chitobiase/beta-hexosaminidase domain 2-like"/>
    <property type="match status" value="1"/>
</dbReference>
<keyword evidence="4" id="KW-0378">Hydrolase</keyword>
<dbReference type="InterPro" id="IPR015882">
    <property type="entry name" value="HEX_bac_N"/>
</dbReference>
<dbReference type="Gene3D" id="3.20.20.80">
    <property type="entry name" value="Glycosidases"/>
    <property type="match status" value="1"/>
</dbReference>
<dbReference type="GO" id="GO:0004563">
    <property type="term" value="F:beta-N-acetylhexosaminidase activity"/>
    <property type="evidence" value="ECO:0007669"/>
    <property type="project" value="UniProtKB-EC"/>
</dbReference>
<evidence type="ECO:0000256" key="4">
    <source>
        <dbReference type="ARBA" id="ARBA00022801"/>
    </source>
</evidence>
<evidence type="ECO:0000313" key="9">
    <source>
        <dbReference type="EMBL" id="QQL45311.1"/>
    </source>
</evidence>
<feature type="domain" description="Glycoside hydrolase family 20 catalytic" evidence="7">
    <location>
        <begin position="167"/>
        <end position="273"/>
    </location>
</feature>
<dbReference type="EC" id="3.2.1.52" evidence="3"/>
<dbReference type="RefSeq" id="WP_164363868.1">
    <property type="nucleotide sequence ID" value="NZ_CP066776.1"/>
</dbReference>
<evidence type="ECO:0000259" key="7">
    <source>
        <dbReference type="Pfam" id="PF00728"/>
    </source>
</evidence>
<proteinExistence type="inferred from homology"/>
<evidence type="ECO:0000256" key="1">
    <source>
        <dbReference type="ARBA" id="ARBA00001231"/>
    </source>
</evidence>
<comment type="catalytic activity">
    <reaction evidence="1">
        <text>Hydrolysis of terminal non-reducing N-acetyl-D-hexosamine residues in N-acetyl-beta-D-hexosaminides.</text>
        <dbReference type="EC" id="3.2.1.52"/>
    </reaction>
</comment>
<evidence type="ECO:0000256" key="5">
    <source>
        <dbReference type="ARBA" id="ARBA00023295"/>
    </source>
</evidence>
<dbReference type="Pfam" id="PF02838">
    <property type="entry name" value="Glyco_hydro_20b"/>
    <property type="match status" value="1"/>
</dbReference>
<keyword evidence="5" id="KW-0326">Glycosidase</keyword>
<dbReference type="SUPFAM" id="SSF55545">
    <property type="entry name" value="beta-N-acetylhexosaminidase-like domain"/>
    <property type="match status" value="1"/>
</dbReference>
<dbReference type="GO" id="GO:0016020">
    <property type="term" value="C:membrane"/>
    <property type="evidence" value="ECO:0007669"/>
    <property type="project" value="TreeGrafter"/>
</dbReference>
<protein>
    <recommendedName>
        <fullName evidence="3">beta-N-acetylhexosaminidase</fullName>
        <ecNumber evidence="3">3.2.1.52</ecNumber>
    </recommendedName>
</protein>
<feature type="active site" description="Proton donor" evidence="6">
    <location>
        <position position="308"/>
    </location>
</feature>
<dbReference type="GO" id="GO:0005975">
    <property type="term" value="P:carbohydrate metabolic process"/>
    <property type="evidence" value="ECO:0007669"/>
    <property type="project" value="InterPro"/>
</dbReference>
<evidence type="ECO:0000256" key="3">
    <source>
        <dbReference type="ARBA" id="ARBA00012663"/>
    </source>
</evidence>
<dbReference type="Pfam" id="PF00728">
    <property type="entry name" value="Glyco_hydro_20"/>
    <property type="match status" value="2"/>
</dbReference>
<keyword evidence="10" id="KW-1185">Reference proteome</keyword>
<dbReference type="InterPro" id="IPR029018">
    <property type="entry name" value="Hex-like_dom2"/>
</dbReference>
<dbReference type="GO" id="GO:0030203">
    <property type="term" value="P:glycosaminoglycan metabolic process"/>
    <property type="evidence" value="ECO:0007669"/>
    <property type="project" value="TreeGrafter"/>
</dbReference>
<name>A0A6B3LB05_9BACT</name>
<dbReference type="InterPro" id="IPR017853">
    <property type="entry name" value="GH"/>
</dbReference>
<dbReference type="Proteomes" id="UP000475117">
    <property type="component" value="Chromosome"/>
</dbReference>
<dbReference type="PRINTS" id="PR00738">
    <property type="entry name" value="GLHYDRLASE20"/>
</dbReference>
<dbReference type="PANTHER" id="PTHR22600:SF57">
    <property type="entry name" value="BETA-N-ACETYLHEXOSAMINIDASE"/>
    <property type="match status" value="1"/>
</dbReference>
<organism evidence="9 10">
    <name type="scientific">Sulfuriroseicoccus oceanibius</name>
    <dbReference type="NCBI Taxonomy" id="2707525"/>
    <lineage>
        <taxon>Bacteria</taxon>
        <taxon>Pseudomonadati</taxon>
        <taxon>Verrucomicrobiota</taxon>
        <taxon>Verrucomicrobiia</taxon>
        <taxon>Verrucomicrobiales</taxon>
        <taxon>Verrucomicrobiaceae</taxon>
        <taxon>Sulfuriroseicoccus</taxon>
    </lineage>
</organism>
<sequence length="719" mass="81969">MTCRVLVFLFLWAGVVIAQASDSGWSLPTPPAGTAKRALIPYPVEVDWQHADREVAGVAVAFGAGIPERARDWLGTAVERVVTEFGLTKADVTGETGFVVRFAAGRVEGAHLEREAYALEFDHDGVVIVASHFRGWFNGVQTLRQLIYQSDGRWMVAGCAVRDWPAFGIRGVMLDVGRNYLSPGFIKRQVDRLAGYKINTLHLHLTEDAAWRLEIKKYPQLTAAEFHWKTRQPGRYYTQEEMRELIAYCARRGVTVIPEIDMPGHSEAFKRAMGFDMQSEAGVAVLREVIDEVASLFPSRYLHLGSDEVRIRMKEFMPRMVAHARRRGKDVVVWDPGHLPDRQVVKMHWGDHTGQKVDPSMRHIDTTGFYMDWIDAQSGVYQYFFQQPCDVRESNRSALGAITCVWTDGALSGEDRLLIQYPFYPCMLTFAERLWRGAAEERADLFAKLPQPGSAAHAAFAEFEGRLTAHRDLYFQEVPFAYVKQSHIPWKLIGPFDHRGRNDTSFEPERVIKESYQQGGRTLRWEDEPAWGSAIHLRHFYSVFNLHRKQANPDYWPATMSHRVGDAGGTCYALSYIFSPEPQQVGVMFGIGGMWGHSGGYRSARAPRQGEWDFSGGDLWINDERIAPPRWSFESLPWGGWGKGRIEEAPLTEEGYFFRPPVQVALKQGWNKVLVRVPFGWWQGDDGQRKWFFNCVPVRWDGIHYREVDGLRYAVEPQA</sequence>
<comment type="similarity">
    <text evidence="2">Belongs to the glycosyl hydrolase 20 family.</text>
</comment>
<evidence type="ECO:0000256" key="6">
    <source>
        <dbReference type="PIRSR" id="PIRSR625705-1"/>
    </source>
</evidence>
<dbReference type="AlphaFoldDB" id="A0A6B3LB05"/>
<evidence type="ECO:0000259" key="8">
    <source>
        <dbReference type="Pfam" id="PF02838"/>
    </source>
</evidence>
<evidence type="ECO:0000256" key="2">
    <source>
        <dbReference type="ARBA" id="ARBA00006285"/>
    </source>
</evidence>
<dbReference type="PANTHER" id="PTHR22600">
    <property type="entry name" value="BETA-HEXOSAMINIDASE"/>
    <property type="match status" value="1"/>
</dbReference>
<dbReference type="KEGG" id="soa:G3M56_001610"/>
<feature type="domain" description="Glycoside hydrolase family 20 catalytic" evidence="7">
    <location>
        <begin position="275"/>
        <end position="321"/>
    </location>
</feature>
<dbReference type="InterPro" id="IPR015883">
    <property type="entry name" value="Glyco_hydro_20_cat"/>
</dbReference>
<feature type="domain" description="Beta-hexosaminidase bacterial type N-terminal" evidence="8">
    <location>
        <begin position="38"/>
        <end position="164"/>
    </location>
</feature>
<reference evidence="9 10" key="1">
    <citation type="submission" date="2020-12" db="EMBL/GenBank/DDBJ databases">
        <title>Sulforoseuscoccus oceanibium gen. nov., sp. nov., a representative of the phylum Verrucomicrobia with special cytoplasmic membrane, and proposal of Sulforoseuscoccusaceae fam. nov.</title>
        <authorList>
            <person name="Xi F."/>
        </authorList>
    </citation>
    <scope>NUCLEOTIDE SEQUENCE [LARGE SCALE GENOMIC DNA]</scope>
    <source>
        <strain evidence="9 10">T37</strain>
    </source>
</reference>